<keyword evidence="12" id="KW-1185">Reference proteome</keyword>
<proteinExistence type="inferred from homology"/>
<dbReference type="InterPro" id="IPR038066">
    <property type="entry name" value="Spc24_Fungi_globular_sf"/>
</dbReference>
<dbReference type="CDD" id="cd11565">
    <property type="entry name" value="RWD_Spc24"/>
    <property type="match status" value="1"/>
</dbReference>
<dbReference type="Proteomes" id="UP000789706">
    <property type="component" value="Unassembled WGS sequence"/>
</dbReference>
<evidence type="ECO:0000313" key="12">
    <source>
        <dbReference type="Proteomes" id="UP000789706"/>
    </source>
</evidence>
<reference evidence="11" key="1">
    <citation type="submission" date="2021-06" db="EMBL/GenBank/DDBJ databases">
        <authorList>
            <person name="Kallberg Y."/>
            <person name="Tangrot J."/>
            <person name="Rosling A."/>
        </authorList>
    </citation>
    <scope>NUCLEOTIDE SEQUENCE</scope>
    <source>
        <strain evidence="11">AZ414A</strain>
    </source>
</reference>
<evidence type="ECO:0000256" key="9">
    <source>
        <dbReference type="ARBA" id="ARBA00023328"/>
    </source>
</evidence>
<evidence type="ECO:0000256" key="8">
    <source>
        <dbReference type="ARBA" id="ARBA00023306"/>
    </source>
</evidence>
<dbReference type="GO" id="GO:0007059">
    <property type="term" value="P:chromosome segregation"/>
    <property type="evidence" value="ECO:0007669"/>
    <property type="project" value="TreeGrafter"/>
</dbReference>
<evidence type="ECO:0000256" key="4">
    <source>
        <dbReference type="ARBA" id="ARBA00022776"/>
    </source>
</evidence>
<dbReference type="OrthoDB" id="3344830at2759"/>
<organism evidence="11 12">
    <name type="scientific">Diversispora eburnea</name>
    <dbReference type="NCBI Taxonomy" id="1213867"/>
    <lineage>
        <taxon>Eukaryota</taxon>
        <taxon>Fungi</taxon>
        <taxon>Fungi incertae sedis</taxon>
        <taxon>Mucoromycota</taxon>
        <taxon>Glomeromycotina</taxon>
        <taxon>Glomeromycetes</taxon>
        <taxon>Diversisporales</taxon>
        <taxon>Diversisporaceae</taxon>
        <taxon>Diversispora</taxon>
    </lineage>
</organism>
<keyword evidence="8 10" id="KW-0131">Cell cycle</keyword>
<gene>
    <name evidence="11" type="ORF">DEBURN_LOCUS2886</name>
</gene>
<keyword evidence="3 10" id="KW-0132">Cell division</keyword>
<evidence type="ECO:0000256" key="10">
    <source>
        <dbReference type="RuleBase" id="RU368011"/>
    </source>
</evidence>
<keyword evidence="6" id="KW-0175">Coiled coil</keyword>
<dbReference type="GO" id="GO:0008017">
    <property type="term" value="F:microtubule binding"/>
    <property type="evidence" value="ECO:0007669"/>
    <property type="project" value="TreeGrafter"/>
</dbReference>
<accession>A0A9N8VWJ6</accession>
<evidence type="ECO:0000313" key="11">
    <source>
        <dbReference type="EMBL" id="CAG8465272.1"/>
    </source>
</evidence>
<evidence type="ECO:0000256" key="7">
    <source>
        <dbReference type="ARBA" id="ARBA00023242"/>
    </source>
</evidence>
<dbReference type="AlphaFoldDB" id="A0A9N8VWJ6"/>
<dbReference type="PANTHER" id="PTHR22142">
    <property type="match status" value="1"/>
</dbReference>
<keyword evidence="9 10" id="KW-0137">Centromere</keyword>
<evidence type="ECO:0000256" key="2">
    <source>
        <dbReference type="ARBA" id="ARBA00022454"/>
    </source>
</evidence>
<name>A0A9N8VWJ6_9GLOM</name>
<dbReference type="GO" id="GO:0005634">
    <property type="term" value="C:nucleus"/>
    <property type="evidence" value="ECO:0007669"/>
    <property type="project" value="UniProtKB-SubCell"/>
</dbReference>
<sequence>MDRQQIASHNIISEIINLKKKFSSSENIEIVQEIQEGVRKIDEHMNKKSEQYKNELRALGRKLKTLKNSFKRPTEQNERDFNDLITKHEREKYNLNKSIDSLKSLDNLQKELEELVNIDIENAFLPKNDSTSLQLHIYRSLGIQFIEDPNTHKLKTRIEAPNDIHTVIVDDRHTQHFMANYLWELATGS</sequence>
<keyword evidence="7 10" id="KW-0539">Nucleus</keyword>
<dbReference type="InterPro" id="IPR013252">
    <property type="entry name" value="Ndc80_Spc24"/>
</dbReference>
<evidence type="ECO:0000256" key="3">
    <source>
        <dbReference type="ARBA" id="ARBA00022618"/>
    </source>
</evidence>
<dbReference type="GO" id="GO:0031262">
    <property type="term" value="C:Ndc80 complex"/>
    <property type="evidence" value="ECO:0007669"/>
    <property type="project" value="TreeGrafter"/>
</dbReference>
<comment type="function">
    <text evidence="10">Acts as a component of the essential kinetochore-associated NDC80 complex, which is required for chromosome segregation and spindle checkpoint activity.</text>
</comment>
<comment type="subunit">
    <text evidence="10">Component of the NDC80 complex.</text>
</comment>
<dbReference type="Pfam" id="PF08286">
    <property type="entry name" value="Spc24"/>
    <property type="match status" value="1"/>
</dbReference>
<keyword evidence="2 10" id="KW-0158">Chromosome</keyword>
<dbReference type="GO" id="GO:0051301">
    <property type="term" value="P:cell division"/>
    <property type="evidence" value="ECO:0007669"/>
    <property type="project" value="UniProtKB-UniRule"/>
</dbReference>
<dbReference type="EMBL" id="CAJVPK010000167">
    <property type="protein sequence ID" value="CAG8465272.1"/>
    <property type="molecule type" value="Genomic_DNA"/>
</dbReference>
<comment type="caution">
    <text evidence="11">The sequence shown here is derived from an EMBL/GenBank/DDBJ whole genome shotgun (WGS) entry which is preliminary data.</text>
</comment>
<evidence type="ECO:0000256" key="6">
    <source>
        <dbReference type="ARBA" id="ARBA00023054"/>
    </source>
</evidence>
<dbReference type="PANTHER" id="PTHR22142:SF2">
    <property type="entry name" value="KINETOCHORE PROTEIN SPC24"/>
    <property type="match status" value="1"/>
</dbReference>
<comment type="similarity">
    <text evidence="1 10">Belongs to the SPC24 family.</text>
</comment>
<keyword evidence="4 10" id="KW-0498">Mitosis</keyword>
<keyword evidence="5 10" id="KW-0995">Kinetochore</keyword>
<dbReference type="Gene3D" id="3.30.160.430">
    <property type="match status" value="1"/>
</dbReference>
<protein>
    <recommendedName>
        <fullName evidence="10">Kinetochore protein Spc24</fullName>
    </recommendedName>
</protein>
<evidence type="ECO:0000256" key="5">
    <source>
        <dbReference type="ARBA" id="ARBA00022838"/>
    </source>
</evidence>
<evidence type="ECO:0000256" key="1">
    <source>
        <dbReference type="ARBA" id="ARBA00007804"/>
    </source>
</evidence>
<dbReference type="SUPFAM" id="SSF143026">
    <property type="entry name" value="Kinetochore globular domain"/>
    <property type="match status" value="1"/>
</dbReference>
<comment type="subcellular location">
    <subcellularLocation>
        <location evidence="10">Nucleus</location>
    </subcellularLocation>
    <subcellularLocation>
        <location evidence="10">Chromosome</location>
        <location evidence="10">Centromere</location>
        <location evidence="10">Kinetochore</location>
    </subcellularLocation>
</comment>